<dbReference type="SUPFAM" id="SSF54523">
    <property type="entry name" value="Pili subunits"/>
    <property type="match status" value="1"/>
</dbReference>
<keyword evidence="8" id="KW-0178">Competence</keyword>
<evidence type="ECO:0000256" key="8">
    <source>
        <dbReference type="ARBA" id="ARBA00023287"/>
    </source>
</evidence>
<evidence type="ECO:0008006" key="13">
    <source>
        <dbReference type="Google" id="ProtNLM"/>
    </source>
</evidence>
<sequence length="99" mass="11078">MQVIKRIYMKRRSGFTLVEMTIVLIIIVLLLLLVIPNAANQRKHAETTTGEAFKSMVHTQGDLYANEHDDQRPTLQQLEADGYLSAKQVAKAQSAGIEP</sequence>
<reference evidence="11 12" key="1">
    <citation type="journal article" date="2015" name="Genome Announc.">
        <title>Expanding the biotechnology potential of lactobacilli through comparative genomics of 213 strains and associated genera.</title>
        <authorList>
            <person name="Sun Z."/>
            <person name="Harris H.M."/>
            <person name="McCann A."/>
            <person name="Guo C."/>
            <person name="Argimon S."/>
            <person name="Zhang W."/>
            <person name="Yang X."/>
            <person name="Jeffery I.B."/>
            <person name="Cooney J.C."/>
            <person name="Kagawa T.F."/>
            <person name="Liu W."/>
            <person name="Song Y."/>
            <person name="Salvetti E."/>
            <person name="Wrobel A."/>
            <person name="Rasinkangas P."/>
            <person name="Parkhill J."/>
            <person name="Rea M.C."/>
            <person name="O'Sullivan O."/>
            <person name="Ritari J."/>
            <person name="Douillard F.P."/>
            <person name="Paul Ross R."/>
            <person name="Yang R."/>
            <person name="Briner A.E."/>
            <person name="Felis G.E."/>
            <person name="de Vos W.M."/>
            <person name="Barrangou R."/>
            <person name="Klaenhammer T.R."/>
            <person name="Caufield P.W."/>
            <person name="Cui Y."/>
            <person name="Zhang H."/>
            <person name="O'Toole P.W."/>
        </authorList>
    </citation>
    <scope>NUCLEOTIDE SEQUENCE [LARGE SCALE GENOMIC DNA]</scope>
    <source>
        <strain evidence="11 12">DSM 20003</strain>
    </source>
</reference>
<keyword evidence="4" id="KW-0488">Methylation</keyword>
<evidence type="ECO:0000256" key="6">
    <source>
        <dbReference type="ARBA" id="ARBA00022989"/>
    </source>
</evidence>
<dbReference type="EMBL" id="AZDA01000001">
    <property type="protein sequence ID" value="KRK41001.1"/>
    <property type="molecule type" value="Genomic_DNA"/>
</dbReference>
<dbReference type="AlphaFoldDB" id="A0A0R1H4X2"/>
<proteinExistence type="inferred from homology"/>
<dbReference type="GO" id="GO:0005886">
    <property type="term" value="C:plasma membrane"/>
    <property type="evidence" value="ECO:0007669"/>
    <property type="project" value="UniProtKB-SubCell"/>
</dbReference>
<accession>A0A0R1H4X2</accession>
<evidence type="ECO:0000256" key="2">
    <source>
        <dbReference type="ARBA" id="ARBA00004241"/>
    </source>
</evidence>
<keyword evidence="6 10" id="KW-1133">Transmembrane helix</keyword>
<dbReference type="NCBIfam" id="TIGR02532">
    <property type="entry name" value="IV_pilin_GFxxxE"/>
    <property type="match status" value="1"/>
</dbReference>
<dbReference type="InterPro" id="IPR045584">
    <property type="entry name" value="Pilin-like"/>
</dbReference>
<dbReference type="PROSITE" id="PS00409">
    <property type="entry name" value="PROKAR_NTER_METHYL"/>
    <property type="match status" value="1"/>
</dbReference>
<dbReference type="InterPro" id="IPR012902">
    <property type="entry name" value="N_methyl_site"/>
</dbReference>
<comment type="subcellular location">
    <subcellularLocation>
        <location evidence="1">Cell membrane</location>
        <topology evidence="1">Single-pass membrane protein</topology>
    </subcellularLocation>
    <subcellularLocation>
        <location evidence="2">Cell surface</location>
    </subcellularLocation>
</comment>
<evidence type="ECO:0000256" key="7">
    <source>
        <dbReference type="ARBA" id="ARBA00023136"/>
    </source>
</evidence>
<keyword evidence="7 10" id="KW-0472">Membrane</keyword>
<evidence type="ECO:0000256" key="10">
    <source>
        <dbReference type="SAM" id="Phobius"/>
    </source>
</evidence>
<protein>
    <recommendedName>
        <fullName evidence="13">Prepilin-type N-terminal cleavage/methylation domain-containing protein</fullName>
    </recommendedName>
</protein>
<name>A0A0R1H4X2_9LACO</name>
<comment type="caution">
    <text evidence="11">The sequence shown here is derived from an EMBL/GenBank/DDBJ whole genome shotgun (WGS) entry which is preliminary data.</text>
</comment>
<dbReference type="Proteomes" id="UP000051461">
    <property type="component" value="Unassembled WGS sequence"/>
</dbReference>
<dbReference type="Pfam" id="PF07963">
    <property type="entry name" value="N_methyl"/>
    <property type="match status" value="1"/>
</dbReference>
<dbReference type="GO" id="GO:0009986">
    <property type="term" value="C:cell surface"/>
    <property type="evidence" value="ECO:0007669"/>
    <property type="project" value="UniProtKB-SubCell"/>
</dbReference>
<evidence type="ECO:0000256" key="3">
    <source>
        <dbReference type="ARBA" id="ARBA00022475"/>
    </source>
</evidence>
<dbReference type="RefSeq" id="WP_057903130.1">
    <property type="nucleotide sequence ID" value="NZ_AZDA01000001.1"/>
</dbReference>
<dbReference type="STRING" id="1423726.FC07_GL001699"/>
<dbReference type="PATRIC" id="fig|1423726.3.peg.1759"/>
<organism evidence="11 12">
    <name type="scientific">Loigolactobacillus bifermentans DSM 20003</name>
    <dbReference type="NCBI Taxonomy" id="1423726"/>
    <lineage>
        <taxon>Bacteria</taxon>
        <taxon>Bacillati</taxon>
        <taxon>Bacillota</taxon>
        <taxon>Bacilli</taxon>
        <taxon>Lactobacillales</taxon>
        <taxon>Lactobacillaceae</taxon>
        <taxon>Loigolactobacillus</taxon>
    </lineage>
</organism>
<evidence type="ECO:0000313" key="12">
    <source>
        <dbReference type="Proteomes" id="UP000051461"/>
    </source>
</evidence>
<evidence type="ECO:0000256" key="4">
    <source>
        <dbReference type="ARBA" id="ARBA00022481"/>
    </source>
</evidence>
<dbReference type="InterPro" id="IPR016940">
    <property type="entry name" value="ComGC"/>
</dbReference>
<dbReference type="NCBIfam" id="NF040999">
    <property type="entry name" value="pilin_ComGC"/>
    <property type="match status" value="1"/>
</dbReference>
<keyword evidence="3" id="KW-1003">Cell membrane</keyword>
<dbReference type="GO" id="GO:0030420">
    <property type="term" value="P:establishment of competence for transformation"/>
    <property type="evidence" value="ECO:0007669"/>
    <property type="project" value="UniProtKB-KW"/>
</dbReference>
<comment type="similarity">
    <text evidence="9">Belongs to the ComGC family.</text>
</comment>
<feature type="transmembrane region" description="Helical" evidence="10">
    <location>
        <begin position="12"/>
        <end position="35"/>
    </location>
</feature>
<evidence type="ECO:0000256" key="1">
    <source>
        <dbReference type="ARBA" id="ARBA00004162"/>
    </source>
</evidence>
<evidence type="ECO:0000256" key="5">
    <source>
        <dbReference type="ARBA" id="ARBA00022692"/>
    </source>
</evidence>
<evidence type="ECO:0000313" key="11">
    <source>
        <dbReference type="EMBL" id="KRK41001.1"/>
    </source>
</evidence>
<keyword evidence="12" id="KW-1185">Reference proteome</keyword>
<evidence type="ECO:0000256" key="9">
    <source>
        <dbReference type="ARBA" id="ARBA00043982"/>
    </source>
</evidence>
<keyword evidence="5 10" id="KW-0812">Transmembrane</keyword>
<gene>
    <name evidence="11" type="ORF">FC07_GL001699</name>
</gene>
<dbReference type="PIRSF" id="PIRSF029928">
    <property type="entry name" value="Late_competence_ComGC"/>
    <property type="match status" value="1"/>
</dbReference>
<dbReference type="Gene3D" id="3.30.700.10">
    <property type="entry name" value="Glycoprotein, Type 4 Pilin"/>
    <property type="match status" value="1"/>
</dbReference>